<keyword evidence="3" id="KW-1185">Reference proteome</keyword>
<sequence>MIRAQWRRVGRVIVVGPVLVGGLIALAGCAAGSAWPLVQAMTMVSWAAQIFVICVGVCVAVAVTGDPLIELHEATAVGFRLVLIVRAGILAVSGVIGAVVMFAPLHAVRVWPRDEGWISVVVPVGAVLIVAVVAVAASAFAGTVSATTIAVVAAWMFLAMIWDPYVLPLFAQRGLPLIAAAGMLLVAWRRLGDAEANIAKVAAA</sequence>
<feature type="transmembrane region" description="Helical" evidence="1">
    <location>
        <begin position="144"/>
        <end position="162"/>
    </location>
</feature>
<evidence type="ECO:0000313" key="2">
    <source>
        <dbReference type="EMBL" id="MBT8796827.1"/>
    </source>
</evidence>
<feature type="transmembrane region" description="Helical" evidence="1">
    <location>
        <begin position="81"/>
        <end position="105"/>
    </location>
</feature>
<comment type="caution">
    <text evidence="2">The sequence shown here is derived from an EMBL/GenBank/DDBJ whole genome shotgun (WGS) entry which is preliminary data.</text>
</comment>
<protein>
    <submittedName>
        <fullName evidence="2">Uncharacterized protein</fullName>
    </submittedName>
</protein>
<keyword evidence="1" id="KW-0812">Transmembrane</keyword>
<reference evidence="2 3" key="1">
    <citation type="submission" date="2021-03" db="EMBL/GenBank/DDBJ databases">
        <title>Microbacterium pauli sp. nov., isolated from microfiltered milk.</title>
        <authorList>
            <person name="Bellassi P."/>
            <person name="Fontana A."/>
            <person name="Callegari M.L."/>
            <person name="Lorenzo M."/>
            <person name="Cappa F."/>
        </authorList>
    </citation>
    <scope>NUCLEOTIDE SEQUENCE [LARGE SCALE GENOMIC DNA]</scope>
    <source>
        <strain evidence="2 3">DSM 18909</strain>
    </source>
</reference>
<feature type="transmembrane region" description="Helical" evidence="1">
    <location>
        <begin position="174"/>
        <end position="191"/>
    </location>
</feature>
<feature type="transmembrane region" description="Helical" evidence="1">
    <location>
        <begin position="12"/>
        <end position="34"/>
    </location>
</feature>
<dbReference type="Proteomes" id="UP000740605">
    <property type="component" value="Unassembled WGS sequence"/>
</dbReference>
<evidence type="ECO:0000313" key="3">
    <source>
        <dbReference type="Proteomes" id="UP000740605"/>
    </source>
</evidence>
<feature type="transmembrane region" description="Helical" evidence="1">
    <location>
        <begin position="46"/>
        <end position="69"/>
    </location>
</feature>
<accession>A0ABS5XQL9</accession>
<evidence type="ECO:0000256" key="1">
    <source>
        <dbReference type="SAM" id="Phobius"/>
    </source>
</evidence>
<keyword evidence="1" id="KW-1133">Transmembrane helix</keyword>
<keyword evidence="1" id="KW-0472">Membrane</keyword>
<dbReference type="EMBL" id="JAFLHG010000001">
    <property type="protein sequence ID" value="MBT8796827.1"/>
    <property type="molecule type" value="Genomic_DNA"/>
</dbReference>
<feature type="transmembrane region" description="Helical" evidence="1">
    <location>
        <begin position="117"/>
        <end position="137"/>
    </location>
</feature>
<organism evidence="2 3">
    <name type="scientific">Microbacterium flavum</name>
    <dbReference type="NCBI Taxonomy" id="415216"/>
    <lineage>
        <taxon>Bacteria</taxon>
        <taxon>Bacillati</taxon>
        <taxon>Actinomycetota</taxon>
        <taxon>Actinomycetes</taxon>
        <taxon>Micrococcales</taxon>
        <taxon>Microbacteriaceae</taxon>
        <taxon>Microbacterium</taxon>
    </lineage>
</organism>
<proteinExistence type="predicted"/>
<name>A0ABS5XQL9_9MICO</name>
<gene>
    <name evidence="2" type="ORF">J0P97_01880</name>
</gene>
<dbReference type="RefSeq" id="WP_215486062.1">
    <property type="nucleotide sequence ID" value="NZ_BAAAPJ010000001.1"/>
</dbReference>
<dbReference type="PROSITE" id="PS51257">
    <property type="entry name" value="PROKAR_LIPOPROTEIN"/>
    <property type="match status" value="1"/>
</dbReference>